<dbReference type="Proteomes" id="UP001430455">
    <property type="component" value="Unassembled WGS sequence"/>
</dbReference>
<sequence length="210" mass="22313">MWAAARIAGLRLRVPVAIAVGVLVLGVGLSSCVGTVSAAPVDQPTDTRHATAQTHAVESVDEFPCGSAVASLAAATGSVKTRTQAALDAHFTSTNVFSPVSSPSVVLLASGGLLALVLLSLIRVRERLFGGGGSDDSDDDQEPWKPLTDADRVEQLLAENDGYMKQSEIVEQTEWSKAKVSRLLSRMADRDIIRKDKDGRENIIVLKHRG</sequence>
<dbReference type="Gene3D" id="1.10.10.10">
    <property type="entry name" value="Winged helix-like DNA-binding domain superfamily/Winged helix DNA-binding domain"/>
    <property type="match status" value="1"/>
</dbReference>
<dbReference type="InterPro" id="IPR055767">
    <property type="entry name" value="DUF7343"/>
</dbReference>
<dbReference type="AlphaFoldDB" id="A0AAW4PCS0"/>
<accession>A0AAW4PCS0</accession>
<evidence type="ECO:0000313" key="3">
    <source>
        <dbReference type="EMBL" id="MBX0295772.1"/>
    </source>
</evidence>
<name>A0AAW4PCS0_9EURY</name>
<evidence type="ECO:0000313" key="4">
    <source>
        <dbReference type="Proteomes" id="UP001430455"/>
    </source>
</evidence>
<keyword evidence="4" id="KW-1185">Reference proteome</keyword>
<keyword evidence="1" id="KW-0812">Transmembrane</keyword>
<dbReference type="InterPro" id="IPR036390">
    <property type="entry name" value="WH_DNA-bd_sf"/>
</dbReference>
<evidence type="ECO:0000259" key="2">
    <source>
        <dbReference type="Pfam" id="PF24034"/>
    </source>
</evidence>
<dbReference type="EMBL" id="RKLT01000004">
    <property type="protein sequence ID" value="MBX0295772.1"/>
    <property type="molecule type" value="Genomic_DNA"/>
</dbReference>
<reference evidence="3 4" key="1">
    <citation type="submission" date="2021-06" db="EMBL/GenBank/DDBJ databases">
        <title>Halomicroarcula sp. a new haloarchaeum isolated from saline soil.</title>
        <authorList>
            <person name="Duran-Viseras A."/>
            <person name="Sanchez-Porro C."/>
            <person name="Ventosa A."/>
        </authorList>
    </citation>
    <scope>NUCLEOTIDE SEQUENCE [LARGE SCALE GENOMIC DNA]</scope>
    <source>
        <strain evidence="3 4">F27</strain>
    </source>
</reference>
<feature type="transmembrane region" description="Helical" evidence="1">
    <location>
        <begin position="104"/>
        <end position="122"/>
    </location>
</feature>
<dbReference type="PROSITE" id="PS51257">
    <property type="entry name" value="PROKAR_LIPOPROTEIN"/>
    <property type="match status" value="1"/>
</dbReference>
<proteinExistence type="predicted"/>
<organism evidence="3 4">
    <name type="scientific">Haloarcula nitratireducens</name>
    <dbReference type="NCBI Taxonomy" id="2487749"/>
    <lineage>
        <taxon>Archaea</taxon>
        <taxon>Methanobacteriati</taxon>
        <taxon>Methanobacteriota</taxon>
        <taxon>Stenosarchaea group</taxon>
        <taxon>Halobacteria</taxon>
        <taxon>Halobacteriales</taxon>
        <taxon>Haloarculaceae</taxon>
        <taxon>Haloarcula</taxon>
    </lineage>
</organism>
<protein>
    <submittedName>
        <fullName evidence="3">Helix-turn-helix domain-containing protein</fullName>
    </submittedName>
</protein>
<comment type="caution">
    <text evidence="3">The sequence shown here is derived from an EMBL/GenBank/DDBJ whole genome shotgun (WGS) entry which is preliminary data.</text>
</comment>
<dbReference type="InterPro" id="IPR036388">
    <property type="entry name" value="WH-like_DNA-bd_sf"/>
</dbReference>
<dbReference type="SUPFAM" id="SSF46785">
    <property type="entry name" value="Winged helix' DNA-binding domain"/>
    <property type="match status" value="1"/>
</dbReference>
<evidence type="ECO:0000256" key="1">
    <source>
        <dbReference type="SAM" id="Phobius"/>
    </source>
</evidence>
<feature type="domain" description="DUF7343" evidence="2">
    <location>
        <begin position="147"/>
        <end position="206"/>
    </location>
</feature>
<keyword evidence="1" id="KW-1133">Transmembrane helix</keyword>
<dbReference type="Pfam" id="PF24034">
    <property type="entry name" value="DUF7343"/>
    <property type="match status" value="1"/>
</dbReference>
<keyword evidence="1" id="KW-0472">Membrane</keyword>
<gene>
    <name evidence="3" type="ORF">EGH23_12880</name>
</gene>